<dbReference type="EC" id="2.4.-.-" evidence="3"/>
<dbReference type="GO" id="GO:0016757">
    <property type="term" value="F:glycosyltransferase activity"/>
    <property type="evidence" value="ECO:0007669"/>
    <property type="project" value="UniProtKB-KW"/>
</dbReference>
<sequence length="388" mass="43519">MRFFSGIIGSSPSTEWIFRRMTSTQTARRIRIAYFLGTHEDWGGASRATLNFVRTIDRTRFEPIVVLTQEGKLSATLRDEHIETLVWGIHDSRPNLPAYALDVLRAWRMLKAHEISLIHLNYGAIGWKPAEILAARFAGIPVINHFHTGVRTPSSFLRHTAAAIGVSRYVTDGLESWGVPKHVVHNVSDLGRFSHGRDIRAEFGLDRSHVVIMLAGQMIRAKGIELFIEAARRVRGEHVRFLLAGPIRDTKGAYTEAEVHSLCGADPRVRYIGYRSDAENLYATADVMVMPSQWEEPCAMILFESAAAGKPVIASATGGTPEILQHDRTGYLFERTDLDALVNHMQHLVDDEQERRRLGNEARELALSTFSKAPIEKMQSLYAALCHV</sequence>
<protein>
    <submittedName>
        <fullName evidence="3">Glycosyltransferase family 4 protein</fullName>
        <ecNumber evidence="3">2.4.-.-</ecNumber>
    </submittedName>
</protein>
<dbReference type="PANTHER" id="PTHR12526">
    <property type="entry name" value="GLYCOSYLTRANSFERASE"/>
    <property type="match status" value="1"/>
</dbReference>
<dbReference type="Gene3D" id="3.40.50.2000">
    <property type="entry name" value="Glycogen Phosphorylase B"/>
    <property type="match status" value="2"/>
</dbReference>
<name>A0ABW1ALQ1_9RHOO</name>
<evidence type="ECO:0000313" key="3">
    <source>
        <dbReference type="EMBL" id="MFC5768223.1"/>
    </source>
</evidence>
<dbReference type="SUPFAM" id="SSF53756">
    <property type="entry name" value="UDP-Glycosyltransferase/glycogen phosphorylase"/>
    <property type="match status" value="1"/>
</dbReference>
<gene>
    <name evidence="3" type="ORF">ACFPTN_02430</name>
</gene>
<comment type="caution">
    <text evidence="3">The sequence shown here is derived from an EMBL/GenBank/DDBJ whole genome shotgun (WGS) entry which is preliminary data.</text>
</comment>
<accession>A0ABW1ALQ1</accession>
<proteinExistence type="predicted"/>
<dbReference type="RefSeq" id="WP_198363127.1">
    <property type="nucleotide sequence ID" value="NZ_JBHSOG010000007.1"/>
</dbReference>
<organism evidence="3 4">
    <name type="scientific">Thauera sinica</name>
    <dbReference type="NCBI Taxonomy" id="2665146"/>
    <lineage>
        <taxon>Bacteria</taxon>
        <taxon>Pseudomonadati</taxon>
        <taxon>Pseudomonadota</taxon>
        <taxon>Betaproteobacteria</taxon>
        <taxon>Rhodocyclales</taxon>
        <taxon>Zoogloeaceae</taxon>
        <taxon>Thauera</taxon>
    </lineage>
</organism>
<feature type="domain" description="Glycosyltransferase subfamily 4-like N-terminal" evidence="2">
    <location>
        <begin position="42"/>
        <end position="190"/>
    </location>
</feature>
<reference evidence="4" key="1">
    <citation type="journal article" date="2019" name="Int. J. Syst. Evol. Microbiol.">
        <title>The Global Catalogue of Microorganisms (GCM) 10K type strain sequencing project: providing services to taxonomists for standard genome sequencing and annotation.</title>
        <authorList>
            <consortium name="The Broad Institute Genomics Platform"/>
            <consortium name="The Broad Institute Genome Sequencing Center for Infectious Disease"/>
            <person name="Wu L."/>
            <person name="Ma J."/>
        </authorList>
    </citation>
    <scope>NUCLEOTIDE SEQUENCE [LARGE SCALE GENOMIC DNA]</scope>
    <source>
        <strain evidence="4">SHR3</strain>
    </source>
</reference>
<dbReference type="CDD" id="cd03801">
    <property type="entry name" value="GT4_PimA-like"/>
    <property type="match status" value="1"/>
</dbReference>
<keyword evidence="4" id="KW-1185">Reference proteome</keyword>
<evidence type="ECO:0000259" key="1">
    <source>
        <dbReference type="Pfam" id="PF00534"/>
    </source>
</evidence>
<dbReference type="InterPro" id="IPR028098">
    <property type="entry name" value="Glyco_trans_4-like_N"/>
</dbReference>
<dbReference type="InterPro" id="IPR001296">
    <property type="entry name" value="Glyco_trans_1"/>
</dbReference>
<evidence type="ECO:0000313" key="4">
    <source>
        <dbReference type="Proteomes" id="UP001595974"/>
    </source>
</evidence>
<dbReference type="Proteomes" id="UP001595974">
    <property type="component" value="Unassembled WGS sequence"/>
</dbReference>
<dbReference type="Pfam" id="PF13439">
    <property type="entry name" value="Glyco_transf_4"/>
    <property type="match status" value="1"/>
</dbReference>
<keyword evidence="3" id="KW-0808">Transferase</keyword>
<keyword evidence="3" id="KW-0328">Glycosyltransferase</keyword>
<dbReference type="PANTHER" id="PTHR12526:SF636">
    <property type="entry name" value="BLL3647 PROTEIN"/>
    <property type="match status" value="1"/>
</dbReference>
<feature type="domain" description="Glycosyl transferase family 1" evidence="1">
    <location>
        <begin position="199"/>
        <end position="364"/>
    </location>
</feature>
<dbReference type="Pfam" id="PF00534">
    <property type="entry name" value="Glycos_transf_1"/>
    <property type="match status" value="1"/>
</dbReference>
<dbReference type="EMBL" id="JBHSOG010000007">
    <property type="protein sequence ID" value="MFC5768223.1"/>
    <property type="molecule type" value="Genomic_DNA"/>
</dbReference>
<evidence type="ECO:0000259" key="2">
    <source>
        <dbReference type="Pfam" id="PF13439"/>
    </source>
</evidence>